<evidence type="ECO:0000313" key="3">
    <source>
        <dbReference type="Proteomes" id="UP000653305"/>
    </source>
</evidence>
<dbReference type="GO" id="GO:0005737">
    <property type="term" value="C:cytoplasm"/>
    <property type="evidence" value="ECO:0007669"/>
    <property type="project" value="TreeGrafter"/>
</dbReference>
<keyword evidence="3" id="KW-1185">Reference proteome</keyword>
<feature type="compositionally biased region" description="Low complexity" evidence="1">
    <location>
        <begin position="86"/>
        <end position="98"/>
    </location>
</feature>
<dbReference type="EMBL" id="BMAC01000517">
    <property type="protein sequence ID" value="GFP98188.1"/>
    <property type="molecule type" value="Genomic_DNA"/>
</dbReference>
<name>A0A830CLM2_9LAMI</name>
<proteinExistence type="predicted"/>
<gene>
    <name evidence="2" type="ORF">PHJA_001962800</name>
</gene>
<sequence>MTRIPYHHEKKTYDILVKQLGEDDSRTKDSQNWMKTFKMRELQVNAQKQKGQALNAASAQKAIDMIKAHPNLLQAAFQAAAVAGSSSSSNSSAIKSSAVGEAPRGRGIDERAARATAEVRKKAAAKGVLKRPQGVPVQALPPLNQILNIINSGTGPDTVNNEATNRVKKEIEGSTPNGVEKT</sequence>
<evidence type="ECO:0000313" key="2">
    <source>
        <dbReference type="EMBL" id="GFP98188.1"/>
    </source>
</evidence>
<comment type="caution">
    <text evidence="2">The sequence shown here is derived from an EMBL/GenBank/DDBJ whole genome shotgun (WGS) entry which is preliminary data.</text>
</comment>
<dbReference type="PANTHER" id="PTHR12601:SF6">
    <property type="entry name" value="CLUSTERED MITOCHONDRIA PROTEIN HOMOLOG"/>
    <property type="match status" value="1"/>
</dbReference>
<feature type="region of interest" description="Disordered" evidence="1">
    <location>
        <begin position="86"/>
        <end position="106"/>
    </location>
</feature>
<protein>
    <submittedName>
        <fullName evidence="2">Clustered mitochondria protein</fullName>
    </submittedName>
</protein>
<feature type="region of interest" description="Disordered" evidence="1">
    <location>
        <begin position="151"/>
        <end position="182"/>
    </location>
</feature>
<evidence type="ECO:0000256" key="1">
    <source>
        <dbReference type="SAM" id="MobiDB-lite"/>
    </source>
</evidence>
<dbReference type="AlphaFoldDB" id="A0A830CLM2"/>
<accession>A0A830CLM2</accession>
<dbReference type="PANTHER" id="PTHR12601">
    <property type="entry name" value="EUKARYOTIC TRANSLATION INITIATION FACTOR 3 SUBUNIT EIF-3"/>
    <property type="match status" value="1"/>
</dbReference>
<reference evidence="2" key="1">
    <citation type="submission" date="2020-07" db="EMBL/GenBank/DDBJ databases">
        <title>Ethylene signaling mediates host invasion by parasitic plants.</title>
        <authorList>
            <person name="Yoshida S."/>
        </authorList>
    </citation>
    <scope>NUCLEOTIDE SEQUENCE</scope>
    <source>
        <strain evidence="2">Okayama</strain>
    </source>
</reference>
<dbReference type="OrthoDB" id="1740308at2759"/>
<feature type="compositionally biased region" description="Polar residues" evidence="1">
    <location>
        <begin position="151"/>
        <end position="164"/>
    </location>
</feature>
<dbReference type="InterPro" id="IPR027523">
    <property type="entry name" value="CLU_prot"/>
</dbReference>
<organism evidence="2 3">
    <name type="scientific">Phtheirospermum japonicum</name>
    <dbReference type="NCBI Taxonomy" id="374723"/>
    <lineage>
        <taxon>Eukaryota</taxon>
        <taxon>Viridiplantae</taxon>
        <taxon>Streptophyta</taxon>
        <taxon>Embryophyta</taxon>
        <taxon>Tracheophyta</taxon>
        <taxon>Spermatophyta</taxon>
        <taxon>Magnoliopsida</taxon>
        <taxon>eudicotyledons</taxon>
        <taxon>Gunneridae</taxon>
        <taxon>Pentapetalae</taxon>
        <taxon>asterids</taxon>
        <taxon>lamiids</taxon>
        <taxon>Lamiales</taxon>
        <taxon>Orobanchaceae</taxon>
        <taxon>Orobanchaceae incertae sedis</taxon>
        <taxon>Phtheirospermum</taxon>
    </lineage>
</organism>
<dbReference type="Proteomes" id="UP000653305">
    <property type="component" value="Unassembled WGS sequence"/>
</dbReference>